<reference evidence="9" key="3">
    <citation type="submission" date="2025-08" db="UniProtKB">
        <authorList>
            <consortium name="Ensembl"/>
        </authorList>
    </citation>
    <scope>IDENTIFICATION</scope>
</reference>
<dbReference type="GO" id="GO:0002098">
    <property type="term" value="P:tRNA wobble uridine modification"/>
    <property type="evidence" value="ECO:0007669"/>
    <property type="project" value="InterPro"/>
</dbReference>
<dbReference type="InterPro" id="IPR027417">
    <property type="entry name" value="P-loop_NTPase"/>
</dbReference>
<comment type="similarity">
    <text evidence="4">Belongs to the ELP5 family.</text>
</comment>
<evidence type="ECO:0000256" key="2">
    <source>
        <dbReference type="ARBA" id="ARBA00004496"/>
    </source>
</evidence>
<dbReference type="OMA" id="FANTWAN"/>
<dbReference type="InParanoid" id="F6SGC2"/>
<dbReference type="EMBL" id="EAAA01002669">
    <property type="status" value="NOT_ANNOTATED_CDS"/>
    <property type="molecule type" value="Genomic_DNA"/>
</dbReference>
<comment type="subcellular location">
    <subcellularLocation>
        <location evidence="2">Cytoplasm</location>
    </subcellularLocation>
    <subcellularLocation>
        <location evidence="1">Nucleus</location>
    </subcellularLocation>
</comment>
<proteinExistence type="inferred from homology"/>
<dbReference type="AlphaFoldDB" id="F6SGC2"/>
<dbReference type="GO" id="GO:0005829">
    <property type="term" value="C:cytosol"/>
    <property type="evidence" value="ECO:0000318"/>
    <property type="project" value="GO_Central"/>
</dbReference>
<evidence type="ECO:0000256" key="6">
    <source>
        <dbReference type="ARBA" id="ARBA00022490"/>
    </source>
</evidence>
<dbReference type="InterPro" id="IPR019519">
    <property type="entry name" value="Elp5"/>
</dbReference>
<keyword evidence="6" id="KW-0963">Cytoplasm</keyword>
<reference evidence="9" key="4">
    <citation type="submission" date="2025-09" db="UniProtKB">
        <authorList>
            <consortium name="Ensembl"/>
        </authorList>
    </citation>
    <scope>IDENTIFICATION</scope>
</reference>
<dbReference type="GO" id="GO:0005634">
    <property type="term" value="C:nucleus"/>
    <property type="evidence" value="ECO:0000318"/>
    <property type="project" value="GO_Central"/>
</dbReference>
<evidence type="ECO:0000313" key="9">
    <source>
        <dbReference type="Ensembl" id="ENSCINP00000024405.2"/>
    </source>
</evidence>
<protein>
    <recommendedName>
        <fullName evidence="5">Elongator complex protein 5</fullName>
    </recommendedName>
</protein>
<keyword evidence="8" id="KW-0539">Nucleus</keyword>
<keyword evidence="10" id="KW-1185">Reference proteome</keyword>
<dbReference type="HOGENOM" id="CLU_076374_1_0_1"/>
<dbReference type="UniPathway" id="UPA00988"/>
<organism evidence="9 10">
    <name type="scientific">Ciona intestinalis</name>
    <name type="common">Transparent sea squirt</name>
    <name type="synonym">Ascidia intestinalis</name>
    <dbReference type="NCBI Taxonomy" id="7719"/>
    <lineage>
        <taxon>Eukaryota</taxon>
        <taxon>Metazoa</taxon>
        <taxon>Chordata</taxon>
        <taxon>Tunicata</taxon>
        <taxon>Ascidiacea</taxon>
        <taxon>Phlebobranchia</taxon>
        <taxon>Cionidae</taxon>
        <taxon>Ciona</taxon>
    </lineage>
</organism>
<dbReference type="Gene3D" id="3.40.50.300">
    <property type="entry name" value="P-loop containing nucleotide triphosphate hydrolases"/>
    <property type="match status" value="1"/>
</dbReference>
<dbReference type="PANTHER" id="PTHR15641">
    <property type="entry name" value="ELONGATOR COMPLEX PROTEIN 5"/>
    <property type="match status" value="1"/>
</dbReference>
<dbReference type="FunCoup" id="F6SGC2">
    <property type="interactions" value="51"/>
</dbReference>
<dbReference type="GO" id="GO:0033588">
    <property type="term" value="C:elongator holoenzyme complex"/>
    <property type="evidence" value="ECO:0000318"/>
    <property type="project" value="GO_Central"/>
</dbReference>
<evidence type="ECO:0000256" key="8">
    <source>
        <dbReference type="ARBA" id="ARBA00023242"/>
    </source>
</evidence>
<evidence type="ECO:0000256" key="3">
    <source>
        <dbReference type="ARBA" id="ARBA00005043"/>
    </source>
</evidence>
<dbReference type="GO" id="GO:0006400">
    <property type="term" value="P:tRNA modification"/>
    <property type="evidence" value="ECO:0000318"/>
    <property type="project" value="GO_Central"/>
</dbReference>
<dbReference type="PANTHER" id="PTHR15641:SF1">
    <property type="entry name" value="ELONGATOR COMPLEX PROTEIN 5"/>
    <property type="match status" value="1"/>
</dbReference>
<name>F6SGC2_CIOIN</name>
<keyword evidence="7" id="KW-0819">tRNA processing</keyword>
<accession>F6SGC2</accession>
<evidence type="ECO:0000256" key="7">
    <source>
        <dbReference type="ARBA" id="ARBA00022694"/>
    </source>
</evidence>
<evidence type="ECO:0000256" key="1">
    <source>
        <dbReference type="ARBA" id="ARBA00004123"/>
    </source>
</evidence>
<evidence type="ECO:0000313" key="10">
    <source>
        <dbReference type="Proteomes" id="UP000008144"/>
    </source>
</evidence>
<evidence type="ECO:0000256" key="5">
    <source>
        <dbReference type="ARBA" id="ARBA00020264"/>
    </source>
</evidence>
<dbReference type="Pfam" id="PF10483">
    <property type="entry name" value="Elong_Iki1"/>
    <property type="match status" value="2"/>
</dbReference>
<dbReference type="Proteomes" id="UP000008144">
    <property type="component" value="Chromosome 8"/>
</dbReference>
<dbReference type="GeneTree" id="ENSGT00390000009210"/>
<reference evidence="10" key="1">
    <citation type="journal article" date="2002" name="Science">
        <title>The draft genome of Ciona intestinalis: insights into chordate and vertebrate origins.</title>
        <authorList>
            <person name="Dehal P."/>
            <person name="Satou Y."/>
            <person name="Campbell R.K."/>
            <person name="Chapman J."/>
            <person name="Degnan B."/>
            <person name="De Tomaso A."/>
            <person name="Davidson B."/>
            <person name="Di Gregorio A."/>
            <person name="Gelpke M."/>
            <person name="Goodstein D.M."/>
            <person name="Harafuji N."/>
            <person name="Hastings K.E."/>
            <person name="Ho I."/>
            <person name="Hotta K."/>
            <person name="Huang W."/>
            <person name="Kawashima T."/>
            <person name="Lemaire P."/>
            <person name="Martinez D."/>
            <person name="Meinertzhagen I.A."/>
            <person name="Necula S."/>
            <person name="Nonaka M."/>
            <person name="Putnam N."/>
            <person name="Rash S."/>
            <person name="Saiga H."/>
            <person name="Satake M."/>
            <person name="Terry A."/>
            <person name="Yamada L."/>
            <person name="Wang H.G."/>
            <person name="Awazu S."/>
            <person name="Azumi K."/>
            <person name="Boore J."/>
            <person name="Branno M."/>
            <person name="Chin-Bow S."/>
            <person name="DeSantis R."/>
            <person name="Doyle S."/>
            <person name="Francino P."/>
            <person name="Keys D.N."/>
            <person name="Haga S."/>
            <person name="Hayashi H."/>
            <person name="Hino K."/>
            <person name="Imai K.S."/>
            <person name="Inaba K."/>
            <person name="Kano S."/>
            <person name="Kobayashi K."/>
            <person name="Kobayashi M."/>
            <person name="Lee B.I."/>
            <person name="Makabe K.W."/>
            <person name="Manohar C."/>
            <person name="Matassi G."/>
            <person name="Medina M."/>
            <person name="Mochizuki Y."/>
            <person name="Mount S."/>
            <person name="Morishita T."/>
            <person name="Miura S."/>
            <person name="Nakayama A."/>
            <person name="Nishizaka S."/>
            <person name="Nomoto H."/>
            <person name="Ohta F."/>
            <person name="Oishi K."/>
            <person name="Rigoutsos I."/>
            <person name="Sano M."/>
            <person name="Sasaki A."/>
            <person name="Sasakura Y."/>
            <person name="Shoguchi E."/>
            <person name="Shin-i T."/>
            <person name="Spagnuolo A."/>
            <person name="Stainier D."/>
            <person name="Suzuki M.M."/>
            <person name="Tassy O."/>
            <person name="Takatori N."/>
            <person name="Tokuoka M."/>
            <person name="Yagi K."/>
            <person name="Yoshizaki F."/>
            <person name="Wada S."/>
            <person name="Zhang C."/>
            <person name="Hyatt P.D."/>
            <person name="Larimer F."/>
            <person name="Detter C."/>
            <person name="Doggett N."/>
            <person name="Glavina T."/>
            <person name="Hawkins T."/>
            <person name="Richardson P."/>
            <person name="Lucas S."/>
            <person name="Kohara Y."/>
            <person name="Levine M."/>
            <person name="Satoh N."/>
            <person name="Rokhsar D.S."/>
        </authorList>
    </citation>
    <scope>NUCLEOTIDE SEQUENCE [LARGE SCALE GENOMIC DNA]</scope>
</reference>
<sequence>MLLKLLNQVEKPKFIVISDSLDVTGTTLFQSFVTTRCKKTVVHVFLFETHPKDFLTSLKSTNHENIIIYDFYTDPLNWDDGENTISKSFVFSKTIENHACHTDQFIVAIDGVGMYLNNHPANQLYQDLQRLKQNPQLEQCILLIHSDEINQGVKKSIEHLSNAVLNLRHPRNNVMVCKTIFKKPNGKMLQFYEEIKIASDFQVSAMKWSLPNHNEPCEPIPPPSDEPSVVSDLSFNLKLSNDEKKQRGKLVMPYTQAKLAVKMEEKTSGEIIYELDDVDDYDEEDPDDDLDF</sequence>
<reference evidence="9" key="2">
    <citation type="journal article" date="2008" name="Genome Biol.">
        <title>Improved genome assembly and evidence-based global gene model set for the chordate Ciona intestinalis: new insight into intron and operon populations.</title>
        <authorList>
            <person name="Satou Y."/>
            <person name="Mineta K."/>
            <person name="Ogasawara M."/>
            <person name="Sasakura Y."/>
            <person name="Shoguchi E."/>
            <person name="Ueno K."/>
            <person name="Yamada L."/>
            <person name="Matsumoto J."/>
            <person name="Wasserscheid J."/>
            <person name="Dewar K."/>
            <person name="Wiley G.B."/>
            <person name="Macmil S.L."/>
            <person name="Roe B.A."/>
            <person name="Zeller R.W."/>
            <person name="Hastings K.E."/>
            <person name="Lemaire P."/>
            <person name="Lindquist E."/>
            <person name="Endo T."/>
            <person name="Hotta K."/>
            <person name="Inaba K."/>
        </authorList>
    </citation>
    <scope>NUCLEOTIDE SEQUENCE [LARGE SCALE GENOMIC DNA]</scope>
    <source>
        <strain evidence="9">wild type</strain>
    </source>
</reference>
<dbReference type="STRING" id="7719.ENSCINP00000024405"/>
<evidence type="ECO:0000256" key="4">
    <source>
        <dbReference type="ARBA" id="ARBA00009567"/>
    </source>
</evidence>
<dbReference type="Ensembl" id="ENSCINT00000024651.2">
    <property type="protein sequence ID" value="ENSCINP00000024405.2"/>
    <property type="gene ID" value="ENSCING00000013245.2"/>
</dbReference>
<comment type="pathway">
    <text evidence="3">tRNA modification; 5-methoxycarbonylmethyl-2-thiouridine-tRNA biosynthesis.</text>
</comment>